<keyword evidence="2" id="KW-1185">Reference proteome</keyword>
<protein>
    <submittedName>
        <fullName evidence="1">Uncharacterized protein</fullName>
    </submittedName>
</protein>
<proteinExistence type="predicted"/>
<sequence length="250" mass="28412">MLKARAAMVIERLDLSFLDKVVLLETPKGFVLFNINPEILNAPKVIFLVDYIKLKGKVKLFDDDYVARELVWGLKNVLSGFLYQERDNITPEYLLPVSEGLKESIIKFGFSFPTEAINVVFIRNAGSLHRCHVLLYHVGKDVREACDKLVPGIGEMIEDDMLYAKVMAKILIPELKEDWEFSMSFAPDMVLKLQRVLKSYADRCARQQKLQMTGKRCHTDVVDAAETSRGAEDSPYASSEVYKKARSVEA</sequence>
<accession>A0ABC8YT57</accession>
<dbReference type="AlphaFoldDB" id="A0ABC8YT57"/>
<gene>
    <name evidence="1" type="ORF">URODEC1_LOCUS37990</name>
</gene>
<reference evidence="2" key="1">
    <citation type="submission" date="2024-06" db="EMBL/GenBank/DDBJ databases">
        <authorList>
            <person name="Ryan C."/>
        </authorList>
    </citation>
    <scope>NUCLEOTIDE SEQUENCE [LARGE SCALE GENOMIC DNA]</scope>
</reference>
<dbReference type="PANTHER" id="PTHR10894">
    <property type="entry name" value="NUCLEOLAR PROTEIN 5 NUCLEOLAR PROTEIN NOP5 NOP58"/>
    <property type="match status" value="1"/>
</dbReference>
<reference evidence="1 2" key="2">
    <citation type="submission" date="2024-10" db="EMBL/GenBank/DDBJ databases">
        <authorList>
            <person name="Ryan C."/>
        </authorList>
    </citation>
    <scope>NUCLEOTIDE SEQUENCE [LARGE SCALE GENOMIC DNA]</scope>
</reference>
<evidence type="ECO:0000313" key="1">
    <source>
        <dbReference type="EMBL" id="CAL4949547.1"/>
    </source>
</evidence>
<dbReference type="InterPro" id="IPR045056">
    <property type="entry name" value="Nop56/Nop58"/>
</dbReference>
<organism evidence="1 2">
    <name type="scientific">Urochloa decumbens</name>
    <dbReference type="NCBI Taxonomy" id="240449"/>
    <lineage>
        <taxon>Eukaryota</taxon>
        <taxon>Viridiplantae</taxon>
        <taxon>Streptophyta</taxon>
        <taxon>Embryophyta</taxon>
        <taxon>Tracheophyta</taxon>
        <taxon>Spermatophyta</taxon>
        <taxon>Magnoliopsida</taxon>
        <taxon>Liliopsida</taxon>
        <taxon>Poales</taxon>
        <taxon>Poaceae</taxon>
        <taxon>PACMAD clade</taxon>
        <taxon>Panicoideae</taxon>
        <taxon>Panicodae</taxon>
        <taxon>Paniceae</taxon>
        <taxon>Melinidinae</taxon>
        <taxon>Urochloa</taxon>
    </lineage>
</organism>
<dbReference type="Proteomes" id="UP001497457">
    <property type="component" value="Chromosome 17b"/>
</dbReference>
<dbReference type="EMBL" id="OZ075127">
    <property type="protein sequence ID" value="CAL4949547.1"/>
    <property type="molecule type" value="Genomic_DNA"/>
</dbReference>
<dbReference type="PANTHER" id="PTHR10894:SF14">
    <property type="entry name" value="EXPRESSED PROTEIN"/>
    <property type="match status" value="1"/>
</dbReference>
<evidence type="ECO:0000313" key="2">
    <source>
        <dbReference type="Proteomes" id="UP001497457"/>
    </source>
</evidence>
<name>A0ABC8YT57_9POAL</name>